<feature type="chain" id="PRO_5042953720" evidence="8">
    <location>
        <begin position="26"/>
        <end position="1009"/>
    </location>
</feature>
<dbReference type="NCBIfam" id="TIGR04057">
    <property type="entry name" value="SusC_RagA_signa"/>
    <property type="match status" value="1"/>
</dbReference>
<keyword evidence="4 7" id="KW-0812">Transmembrane</keyword>
<dbReference type="PROSITE" id="PS00018">
    <property type="entry name" value="EF_HAND_1"/>
    <property type="match status" value="1"/>
</dbReference>
<dbReference type="InterPro" id="IPR008969">
    <property type="entry name" value="CarboxyPept-like_regulatory"/>
</dbReference>
<evidence type="ECO:0000256" key="6">
    <source>
        <dbReference type="ARBA" id="ARBA00023237"/>
    </source>
</evidence>
<dbReference type="Gene3D" id="2.60.40.1120">
    <property type="entry name" value="Carboxypeptidase-like, regulatory domain"/>
    <property type="match status" value="1"/>
</dbReference>
<dbReference type="InterPro" id="IPR012910">
    <property type="entry name" value="Plug_dom"/>
</dbReference>
<sequence length="1009" mass="111661">MKNNPTKLTLFLLLFFAFTARFAFAQSITISGTVTDEAAMALPGVSILIAGTSSGTITGPDGNYTIEVPGTDHTLTFSYVGYKAQSVLVGNQTIIDVALKTNDVLLEQIVVTGYGAQKKSHLTGAIAKLENTNLEEIPVNRVDQALYGKLAGLQIQTTDGDAGATPYIQIRGQATINAGNGPLIVVDGFPIPDDLSAVDMNDVESIEVLKDAASAAIYGSRGANGVILITTKSGSKGKMKVTFTASTNVKSPALSYDLDNPNSWADYALSKANLSEDDREKILLAQDIGYNYDAMDVMTRAGFSQNYQVNLSGGSEKTNYYISSQILDDQGVVDGNDFTKYSLRVKVDTKLNDKFKVGVNMNASYQDRDRIEVRMHDVARSASWLPIYHNEKTSAMTGMPVGSLAMENDFSTSANDFYAAQGYPHLRNTSNVSGYAKLHGRDLNEVTIRGFANAYLSYQITDDLNFKTSAGAYYNNFERNFFQTSWGHRNGTPEATYVGQNTYNLLNENILSYNKNIGDHEISAIAGFTAQINRKTSIGMEANGFLNDKVRVFSAASNVWLAADDTYETGDNLVSALARVNYAYKSKYLLSVSSRWDGSSRFGSNNRWGYFPAVSVGWRMMEEPFMQPIRDVVSELKLSSSYGATGNNAIGDYLHTGNMSTQNYVTGGDNIVPGYTLENKGNADLGWERTFEYNASVDLGLFENRIYLGAQYYNSVTDQLLLEMDIPAMSGFERLWVNHGKVRNSGVELELTTRNIEKDHFSWSTTMTFSKTKNEVLNFGEHESFQSTVESKRPSHFLTQVGSPISQFYGYRVKRELSDEEFGLYWPIGVQANNVYVQDLNGDGVIDENDMEVLGKANPDFVWGFTNNIRYKRFDLTFTFQGSHGASVFNIDDHYLQTHWAGTNSNIGLEDPDGLTQRKTETDWHVQDASYVALRDLTLGYTIPVKGERIRIFRVFFASSNLLYLTSGEYTGLNPEGINANTESAYTYGYQRGPMPLAKSFSLGLKLEF</sequence>
<dbReference type="AlphaFoldDB" id="A0AAN4W2X2"/>
<comment type="similarity">
    <text evidence="7">Belongs to the TonB-dependent receptor family.</text>
</comment>
<keyword evidence="6 7" id="KW-0998">Cell outer membrane</keyword>
<accession>A0AAN4W2X2</accession>
<dbReference type="InterPro" id="IPR018247">
    <property type="entry name" value="EF_Hand_1_Ca_BS"/>
</dbReference>
<proteinExistence type="inferred from homology"/>
<evidence type="ECO:0000256" key="7">
    <source>
        <dbReference type="PROSITE-ProRule" id="PRU01360"/>
    </source>
</evidence>
<protein>
    <submittedName>
        <fullName evidence="10">SusC/RagA family TonB-linked outer membrane protein</fullName>
    </submittedName>
</protein>
<evidence type="ECO:0000256" key="8">
    <source>
        <dbReference type="SAM" id="SignalP"/>
    </source>
</evidence>
<feature type="signal peptide" evidence="8">
    <location>
        <begin position="1"/>
        <end position="25"/>
    </location>
</feature>
<evidence type="ECO:0000256" key="1">
    <source>
        <dbReference type="ARBA" id="ARBA00004571"/>
    </source>
</evidence>
<comment type="caution">
    <text evidence="10">The sequence shown here is derived from an EMBL/GenBank/DDBJ whole genome shotgun (WGS) entry which is preliminary data.</text>
</comment>
<name>A0AAN4W2X2_9BACT</name>
<comment type="subcellular location">
    <subcellularLocation>
        <location evidence="1 7">Cell outer membrane</location>
        <topology evidence="1 7">Multi-pass membrane protein</topology>
    </subcellularLocation>
</comment>
<dbReference type="InterPro" id="IPR037066">
    <property type="entry name" value="Plug_dom_sf"/>
</dbReference>
<keyword evidence="8" id="KW-0732">Signal</keyword>
<evidence type="ECO:0000256" key="3">
    <source>
        <dbReference type="ARBA" id="ARBA00022452"/>
    </source>
</evidence>
<dbReference type="EMBL" id="BQKE01000004">
    <property type="protein sequence ID" value="GJM64132.1"/>
    <property type="molecule type" value="Genomic_DNA"/>
</dbReference>
<evidence type="ECO:0000259" key="9">
    <source>
        <dbReference type="Pfam" id="PF07715"/>
    </source>
</evidence>
<dbReference type="Proteomes" id="UP001310022">
    <property type="component" value="Unassembled WGS sequence"/>
</dbReference>
<evidence type="ECO:0000256" key="4">
    <source>
        <dbReference type="ARBA" id="ARBA00022692"/>
    </source>
</evidence>
<dbReference type="Pfam" id="PF13715">
    <property type="entry name" value="CarbopepD_reg_2"/>
    <property type="match status" value="1"/>
</dbReference>
<evidence type="ECO:0000256" key="5">
    <source>
        <dbReference type="ARBA" id="ARBA00023136"/>
    </source>
</evidence>
<keyword evidence="5 7" id="KW-0472">Membrane</keyword>
<dbReference type="SUPFAM" id="SSF56935">
    <property type="entry name" value="Porins"/>
    <property type="match status" value="1"/>
</dbReference>
<evidence type="ECO:0000313" key="11">
    <source>
        <dbReference type="Proteomes" id="UP001310022"/>
    </source>
</evidence>
<dbReference type="GO" id="GO:0009279">
    <property type="term" value="C:cell outer membrane"/>
    <property type="evidence" value="ECO:0007669"/>
    <property type="project" value="UniProtKB-SubCell"/>
</dbReference>
<dbReference type="SUPFAM" id="SSF49464">
    <property type="entry name" value="Carboxypeptidase regulatory domain-like"/>
    <property type="match status" value="1"/>
</dbReference>
<dbReference type="InterPro" id="IPR023996">
    <property type="entry name" value="TonB-dep_OMP_SusC/RagA"/>
</dbReference>
<dbReference type="InterPro" id="IPR023997">
    <property type="entry name" value="TonB-dep_OMP_SusC/RagA_CS"/>
</dbReference>
<dbReference type="RefSeq" id="WP_338239213.1">
    <property type="nucleotide sequence ID" value="NZ_BQKE01000004.1"/>
</dbReference>
<evidence type="ECO:0000313" key="10">
    <source>
        <dbReference type="EMBL" id="GJM64132.1"/>
    </source>
</evidence>
<dbReference type="PROSITE" id="PS52016">
    <property type="entry name" value="TONB_DEPENDENT_REC_3"/>
    <property type="match status" value="1"/>
</dbReference>
<feature type="domain" description="TonB-dependent receptor plug" evidence="9">
    <location>
        <begin position="119"/>
        <end position="226"/>
    </location>
</feature>
<organism evidence="10 11">
    <name type="scientific">Persicobacter diffluens</name>
    <dbReference type="NCBI Taxonomy" id="981"/>
    <lineage>
        <taxon>Bacteria</taxon>
        <taxon>Pseudomonadati</taxon>
        <taxon>Bacteroidota</taxon>
        <taxon>Cytophagia</taxon>
        <taxon>Cytophagales</taxon>
        <taxon>Persicobacteraceae</taxon>
        <taxon>Persicobacter</taxon>
    </lineage>
</organism>
<dbReference type="Pfam" id="PF07715">
    <property type="entry name" value="Plug"/>
    <property type="match status" value="1"/>
</dbReference>
<dbReference type="Gene3D" id="2.170.130.10">
    <property type="entry name" value="TonB-dependent receptor, plug domain"/>
    <property type="match status" value="1"/>
</dbReference>
<keyword evidence="3 7" id="KW-1134">Transmembrane beta strand</keyword>
<evidence type="ECO:0000256" key="2">
    <source>
        <dbReference type="ARBA" id="ARBA00022448"/>
    </source>
</evidence>
<dbReference type="InterPro" id="IPR039426">
    <property type="entry name" value="TonB-dep_rcpt-like"/>
</dbReference>
<keyword evidence="2 7" id="KW-0813">Transport</keyword>
<dbReference type="InterPro" id="IPR036942">
    <property type="entry name" value="Beta-barrel_TonB_sf"/>
</dbReference>
<gene>
    <name evidence="10" type="ORF">PEDI_46840</name>
</gene>
<reference evidence="10 11" key="1">
    <citation type="submission" date="2021-12" db="EMBL/GenBank/DDBJ databases">
        <title>Genome sequencing of bacteria with rrn-lacking chromosome and rrn-plasmid.</title>
        <authorList>
            <person name="Anda M."/>
            <person name="Iwasaki W."/>
        </authorList>
    </citation>
    <scope>NUCLEOTIDE SEQUENCE [LARGE SCALE GENOMIC DNA]</scope>
    <source>
        <strain evidence="10 11">NBRC 15940</strain>
    </source>
</reference>
<dbReference type="Gene3D" id="2.40.170.20">
    <property type="entry name" value="TonB-dependent receptor, beta-barrel domain"/>
    <property type="match status" value="1"/>
</dbReference>
<keyword evidence="11" id="KW-1185">Reference proteome</keyword>
<dbReference type="NCBIfam" id="TIGR04056">
    <property type="entry name" value="OMP_RagA_SusC"/>
    <property type="match status" value="1"/>
</dbReference>